<sequence length="124" mass="13564">MSEESPRQGSESVSRVLSAAELSVIRMMLLGVRSSLDLSPEALSIVGVEDMDDGGMGSIRFVSDKPDRRLGEELARETFLDEDDVEVIATLSLDNYGDLFELDIWKVDFSPVVSLRLKVPSAAS</sequence>
<dbReference type="Proteomes" id="UP001605261">
    <property type="component" value="Unassembled WGS sequence"/>
</dbReference>
<comment type="caution">
    <text evidence="2">The sequence shown here is derived from an EMBL/GenBank/DDBJ whole genome shotgun (WGS) entry which is preliminary data.</text>
</comment>
<keyword evidence="3" id="KW-1185">Reference proteome</keyword>
<dbReference type="RefSeq" id="WP_394164090.1">
    <property type="nucleotide sequence ID" value="NZ_JBHGCJ010000012.1"/>
</dbReference>
<reference evidence="2 3" key="1">
    <citation type="submission" date="2024-09" db="EMBL/GenBank/DDBJ databases">
        <authorList>
            <consortium name="All-Russian atlas of soil microorganisms"/>
            <consortium name="as a basis for the search for new antimicrobial producers and enzymes with unique properties"/>
            <person name="Sokolova E.A."/>
            <person name="Voronina E.N."/>
        </authorList>
    </citation>
    <scope>NUCLEOTIDE SEQUENCE [LARGE SCALE GENOMIC DNA]</scope>
    <source>
        <strain evidence="2 3">AF-22b-331.1</strain>
    </source>
</reference>
<proteinExistence type="predicted"/>
<evidence type="ECO:0000313" key="3">
    <source>
        <dbReference type="Proteomes" id="UP001605261"/>
    </source>
</evidence>
<dbReference type="EMBL" id="JBHGCJ010000012">
    <property type="protein sequence ID" value="MFG6110515.1"/>
    <property type="molecule type" value="Genomic_DNA"/>
</dbReference>
<protein>
    <recommendedName>
        <fullName evidence="1">DUF6984 domain-containing protein</fullName>
    </recommendedName>
</protein>
<dbReference type="InterPro" id="IPR054253">
    <property type="entry name" value="DUF6984"/>
</dbReference>
<dbReference type="Pfam" id="PF22480">
    <property type="entry name" value="DUF6984"/>
    <property type="match status" value="1"/>
</dbReference>
<evidence type="ECO:0000259" key="1">
    <source>
        <dbReference type="Pfam" id="PF22480"/>
    </source>
</evidence>
<evidence type="ECO:0000313" key="2">
    <source>
        <dbReference type="EMBL" id="MFG6110515.1"/>
    </source>
</evidence>
<feature type="domain" description="DUF6984" evidence="1">
    <location>
        <begin position="15"/>
        <end position="114"/>
    </location>
</feature>
<accession>A0ABW7D044</accession>
<name>A0ABW7D044_9GAMM</name>
<gene>
    <name evidence="2" type="ORF">ACEU0G_000390</name>
</gene>
<organism evidence="2 3">
    <name type="scientific">Stenotrophomonas nematodicola</name>
    <dbReference type="NCBI Taxonomy" id="2656746"/>
    <lineage>
        <taxon>Bacteria</taxon>
        <taxon>Pseudomonadati</taxon>
        <taxon>Pseudomonadota</taxon>
        <taxon>Gammaproteobacteria</taxon>
        <taxon>Lysobacterales</taxon>
        <taxon>Lysobacteraceae</taxon>
        <taxon>Stenotrophomonas</taxon>
    </lineage>
</organism>